<sequence>MRIKWHPRKHCLYIDQNKELEAIRKGKRKIFTVNFLTLYNYGNEIGKKNNLAIDLAQITH</sequence>
<dbReference type="Proteomes" id="UP000634668">
    <property type="component" value="Unassembled WGS sequence"/>
</dbReference>
<accession>A0A918J6H7</accession>
<comment type="caution">
    <text evidence="1">The sequence shown here is derived from an EMBL/GenBank/DDBJ whole genome shotgun (WGS) entry which is preliminary data.</text>
</comment>
<reference evidence="1" key="1">
    <citation type="journal article" date="2014" name="Int. J. Syst. Evol. Microbiol.">
        <title>Complete genome sequence of Corynebacterium casei LMG S-19264T (=DSM 44701T), isolated from a smear-ripened cheese.</title>
        <authorList>
            <consortium name="US DOE Joint Genome Institute (JGI-PGF)"/>
            <person name="Walter F."/>
            <person name="Albersmeier A."/>
            <person name="Kalinowski J."/>
            <person name="Ruckert C."/>
        </authorList>
    </citation>
    <scope>NUCLEOTIDE SEQUENCE</scope>
    <source>
        <strain evidence="1">KCTC 12113</strain>
    </source>
</reference>
<evidence type="ECO:0000313" key="2">
    <source>
        <dbReference type="Proteomes" id="UP000634668"/>
    </source>
</evidence>
<dbReference type="EMBL" id="BMWP01000035">
    <property type="protein sequence ID" value="GGW48271.1"/>
    <property type="molecule type" value="Genomic_DNA"/>
</dbReference>
<evidence type="ECO:0000313" key="1">
    <source>
        <dbReference type="EMBL" id="GGW48271.1"/>
    </source>
</evidence>
<keyword evidence="2" id="KW-1185">Reference proteome</keyword>
<reference evidence="1" key="2">
    <citation type="submission" date="2020-09" db="EMBL/GenBank/DDBJ databases">
        <authorList>
            <person name="Sun Q."/>
            <person name="Kim S."/>
        </authorList>
    </citation>
    <scope>NUCLEOTIDE SEQUENCE</scope>
    <source>
        <strain evidence="1">KCTC 12113</strain>
    </source>
</reference>
<dbReference type="AlphaFoldDB" id="A0A918J6H7"/>
<proteinExistence type="predicted"/>
<organism evidence="1 2">
    <name type="scientific">Arenibacter certesii</name>
    <dbReference type="NCBI Taxonomy" id="228955"/>
    <lineage>
        <taxon>Bacteria</taxon>
        <taxon>Pseudomonadati</taxon>
        <taxon>Bacteroidota</taxon>
        <taxon>Flavobacteriia</taxon>
        <taxon>Flavobacteriales</taxon>
        <taxon>Flavobacteriaceae</taxon>
        <taxon>Arenibacter</taxon>
    </lineage>
</organism>
<gene>
    <name evidence="1" type="ORF">GCM10007383_35440</name>
</gene>
<protein>
    <submittedName>
        <fullName evidence="1">Uncharacterized protein</fullName>
    </submittedName>
</protein>
<name>A0A918J6H7_9FLAO</name>